<keyword evidence="3" id="KW-0176">Collagen</keyword>
<feature type="non-terminal residue" evidence="3">
    <location>
        <position position="473"/>
    </location>
</feature>
<evidence type="ECO:0000256" key="1">
    <source>
        <dbReference type="ARBA" id="ARBA00022737"/>
    </source>
</evidence>
<name>A0ABD2CV84_VESMC</name>
<dbReference type="AlphaFoldDB" id="A0ABD2CV84"/>
<dbReference type="SMART" id="SM00210">
    <property type="entry name" value="TSPN"/>
    <property type="match status" value="1"/>
</dbReference>
<proteinExistence type="predicted"/>
<reference evidence="3 4" key="1">
    <citation type="journal article" date="2024" name="Ann. Entomol. Soc. Am.">
        <title>Genomic analyses of the southern and eastern yellowjacket wasps (Hymenoptera: Vespidae) reveal evolutionary signatures of social life.</title>
        <authorList>
            <person name="Catto M.A."/>
            <person name="Caine P.B."/>
            <person name="Orr S.E."/>
            <person name="Hunt B.G."/>
            <person name="Goodisman M.A.D."/>
        </authorList>
    </citation>
    <scope>NUCLEOTIDE SEQUENCE [LARGE SCALE GENOMIC DNA]</scope>
    <source>
        <strain evidence="3">232</strain>
        <tissue evidence="3">Head and thorax</tissue>
    </source>
</reference>
<keyword evidence="4" id="KW-1185">Reference proteome</keyword>
<dbReference type="SUPFAM" id="SSF49899">
    <property type="entry name" value="Concanavalin A-like lectins/glucanases"/>
    <property type="match status" value="1"/>
</dbReference>
<evidence type="ECO:0000313" key="4">
    <source>
        <dbReference type="Proteomes" id="UP001607303"/>
    </source>
</evidence>
<dbReference type="InterPro" id="IPR048287">
    <property type="entry name" value="TSPN-like_N"/>
</dbReference>
<organism evidence="3 4">
    <name type="scientific">Vespula maculifrons</name>
    <name type="common">Eastern yellow jacket</name>
    <name type="synonym">Wasp</name>
    <dbReference type="NCBI Taxonomy" id="7453"/>
    <lineage>
        <taxon>Eukaryota</taxon>
        <taxon>Metazoa</taxon>
        <taxon>Ecdysozoa</taxon>
        <taxon>Arthropoda</taxon>
        <taxon>Hexapoda</taxon>
        <taxon>Insecta</taxon>
        <taxon>Pterygota</taxon>
        <taxon>Neoptera</taxon>
        <taxon>Endopterygota</taxon>
        <taxon>Hymenoptera</taxon>
        <taxon>Apocrita</taxon>
        <taxon>Aculeata</taxon>
        <taxon>Vespoidea</taxon>
        <taxon>Vespidae</taxon>
        <taxon>Vespinae</taxon>
        <taxon>Vespula</taxon>
    </lineage>
</organism>
<gene>
    <name evidence="3" type="ORF">V1477_002661</name>
</gene>
<evidence type="ECO:0000313" key="3">
    <source>
        <dbReference type="EMBL" id="KAL2749051.1"/>
    </source>
</evidence>
<comment type="caution">
    <text evidence="3">The sequence shown here is derived from an EMBL/GenBank/DDBJ whole genome shotgun (WGS) entry which is preliminary data.</text>
</comment>
<dbReference type="GO" id="GO:0005581">
    <property type="term" value="C:collagen trimer"/>
    <property type="evidence" value="ECO:0007669"/>
    <property type="project" value="UniProtKB-KW"/>
</dbReference>
<evidence type="ECO:0000259" key="2">
    <source>
        <dbReference type="SMART" id="SM00210"/>
    </source>
</evidence>
<feature type="domain" description="Thrombospondin-like N-terminal" evidence="2">
    <location>
        <begin position="159"/>
        <end position="356"/>
    </location>
</feature>
<accession>A0ABD2CV84</accession>
<keyword evidence="1" id="KW-0677">Repeat</keyword>
<dbReference type="EMBL" id="JAYRBN010000028">
    <property type="protein sequence ID" value="KAL2749051.1"/>
    <property type="molecule type" value="Genomic_DNA"/>
</dbReference>
<dbReference type="InterPro" id="IPR013320">
    <property type="entry name" value="ConA-like_dom_sf"/>
</dbReference>
<protein>
    <submittedName>
        <fullName evidence="3">Collagen alpha-1(XVIII) chain isoform X2</fullName>
    </submittedName>
</protein>
<sequence length="473" mass="53752">MNAKCCFIVSDTHVKVTVLRAKIEHYFRICRKCNVTLLMKGGNKLKTIVTSSYPLFNLSLLRKASITTKAMEADTSLLKQDNVEGIIRRVIRKDEPDKDKMFYKRLIEVEKAHSCLLAELDSKKLSQSFKSDDESQESEFSKDVALLGMITNDSETVYDLLVTTVTPTDDLNFYIDDGLDGFPAFGFRPGSEVKQPYRLYLPEKLPAEFTLLAIFKPISFRTSYLFAVLNPFETVVQLGIRISDGPGSNQNISLVYTNSDEHSHSEEVAKFTVPKLTKKWSKIVIKVSITDVTLYLNCHEMARQKVTRIPLELVFDTASTLYMAQAGPHIQERYDEYLPLWKRNEDEVDMRIVFSASENAKCAIKVRKASYDVDKSTNVLSTILGGTLQHQLRYTFDKAKAKELCKMAFLAICVPPVFTISRKWLDSGATFPARNLLRPSFHQIDDITPIVSCSLLQSRISDIRLIQTVTIYQ</sequence>
<dbReference type="Gene3D" id="2.60.120.200">
    <property type="match status" value="1"/>
</dbReference>
<dbReference type="Proteomes" id="UP001607303">
    <property type="component" value="Unassembled WGS sequence"/>
</dbReference>